<dbReference type="Gramene" id="OPUNC10G03510.1">
    <property type="protein sequence ID" value="OPUNC10G03510.1"/>
    <property type="gene ID" value="OPUNC10G03510"/>
</dbReference>
<accession>A0A0E0M600</accession>
<dbReference type="HOGENOM" id="CLU_1858506_0_0_1"/>
<reference evidence="2" key="1">
    <citation type="submission" date="2015-04" db="UniProtKB">
        <authorList>
            <consortium name="EnsemblPlants"/>
        </authorList>
    </citation>
    <scope>IDENTIFICATION</scope>
</reference>
<sequence>MAAGRGGGGEVVGGGGGRRRRRWRLGDGAAARAVVKAGGDGCRSGRHGSGAGGGGGCGTGAERGGRDGVLGSGGLGRRRRKRKKKATVPSAQIKPCGFDDSLRAVKNGVVEAPFTADLLDGRRGSVPNLGREGGGRA</sequence>
<reference evidence="2" key="2">
    <citation type="submission" date="2018-05" db="EMBL/GenBank/DDBJ databases">
        <title>OpunRS2 (Oryza punctata Reference Sequence Version 2).</title>
        <authorList>
            <person name="Zhang J."/>
            <person name="Kudrna D."/>
            <person name="Lee S."/>
            <person name="Talag J."/>
            <person name="Welchert J."/>
            <person name="Wing R.A."/>
        </authorList>
    </citation>
    <scope>NUCLEOTIDE SEQUENCE [LARGE SCALE GENOMIC DNA]</scope>
</reference>
<feature type="region of interest" description="Disordered" evidence="1">
    <location>
        <begin position="1"/>
        <end position="25"/>
    </location>
</feature>
<feature type="compositionally biased region" description="Basic residues" evidence="1">
    <location>
        <begin position="76"/>
        <end position="86"/>
    </location>
</feature>
<feature type="compositionally biased region" description="Gly residues" evidence="1">
    <location>
        <begin position="1"/>
        <end position="16"/>
    </location>
</feature>
<proteinExistence type="predicted"/>
<name>A0A0E0M600_ORYPU</name>
<evidence type="ECO:0000313" key="3">
    <source>
        <dbReference type="Proteomes" id="UP000026962"/>
    </source>
</evidence>
<protein>
    <submittedName>
        <fullName evidence="2">Uncharacterized protein</fullName>
    </submittedName>
</protein>
<keyword evidence="3" id="KW-1185">Reference proteome</keyword>
<feature type="compositionally biased region" description="Gly residues" evidence="1">
    <location>
        <begin position="38"/>
        <end position="75"/>
    </location>
</feature>
<organism evidence="2">
    <name type="scientific">Oryza punctata</name>
    <name type="common">Red rice</name>
    <dbReference type="NCBI Taxonomy" id="4537"/>
    <lineage>
        <taxon>Eukaryota</taxon>
        <taxon>Viridiplantae</taxon>
        <taxon>Streptophyta</taxon>
        <taxon>Embryophyta</taxon>
        <taxon>Tracheophyta</taxon>
        <taxon>Spermatophyta</taxon>
        <taxon>Magnoliopsida</taxon>
        <taxon>Liliopsida</taxon>
        <taxon>Poales</taxon>
        <taxon>Poaceae</taxon>
        <taxon>BOP clade</taxon>
        <taxon>Oryzoideae</taxon>
        <taxon>Oryzeae</taxon>
        <taxon>Oryzinae</taxon>
        <taxon>Oryza</taxon>
    </lineage>
</organism>
<dbReference type="EnsemblPlants" id="OPUNC10G03510.1">
    <property type="protein sequence ID" value="OPUNC10G03510.1"/>
    <property type="gene ID" value="OPUNC10G03510"/>
</dbReference>
<dbReference type="AlphaFoldDB" id="A0A0E0M600"/>
<evidence type="ECO:0000256" key="1">
    <source>
        <dbReference type="SAM" id="MobiDB-lite"/>
    </source>
</evidence>
<dbReference type="Proteomes" id="UP000026962">
    <property type="component" value="Chromosome 10"/>
</dbReference>
<evidence type="ECO:0000313" key="2">
    <source>
        <dbReference type="EnsemblPlants" id="OPUNC10G03510.1"/>
    </source>
</evidence>
<feature type="region of interest" description="Disordered" evidence="1">
    <location>
        <begin position="38"/>
        <end position="92"/>
    </location>
</feature>